<keyword evidence="3" id="KW-1185">Reference proteome</keyword>
<evidence type="ECO:0000259" key="1">
    <source>
        <dbReference type="Pfam" id="PF08241"/>
    </source>
</evidence>
<dbReference type="Proteomes" id="UP000199409">
    <property type="component" value="Unassembled WGS sequence"/>
</dbReference>
<accession>A0A1H3YZE7</accession>
<dbReference type="GO" id="GO:0008757">
    <property type="term" value="F:S-adenosylmethionine-dependent methyltransferase activity"/>
    <property type="evidence" value="ECO:0007669"/>
    <property type="project" value="InterPro"/>
</dbReference>
<evidence type="ECO:0000313" key="3">
    <source>
        <dbReference type="Proteomes" id="UP000199409"/>
    </source>
</evidence>
<evidence type="ECO:0000313" key="2">
    <source>
        <dbReference type="EMBL" id="SEA16797.1"/>
    </source>
</evidence>
<dbReference type="InterPro" id="IPR029063">
    <property type="entry name" value="SAM-dependent_MTases_sf"/>
</dbReference>
<gene>
    <name evidence="2" type="ORF">SAMN05660420_01455</name>
</gene>
<dbReference type="InterPro" id="IPR013216">
    <property type="entry name" value="Methyltransf_11"/>
</dbReference>
<name>A0A1H3YZE7_9BACT</name>
<dbReference type="Gene3D" id="3.40.50.150">
    <property type="entry name" value="Vaccinia Virus protein VP39"/>
    <property type="match status" value="1"/>
</dbReference>
<organism evidence="2 3">
    <name type="scientific">Desulfuromusa kysingii</name>
    <dbReference type="NCBI Taxonomy" id="37625"/>
    <lineage>
        <taxon>Bacteria</taxon>
        <taxon>Pseudomonadati</taxon>
        <taxon>Thermodesulfobacteriota</taxon>
        <taxon>Desulfuromonadia</taxon>
        <taxon>Desulfuromonadales</taxon>
        <taxon>Geopsychrobacteraceae</taxon>
        <taxon>Desulfuromusa</taxon>
    </lineage>
</organism>
<dbReference type="SUPFAM" id="SSF53335">
    <property type="entry name" value="S-adenosyl-L-methionine-dependent methyltransferases"/>
    <property type="match status" value="1"/>
</dbReference>
<protein>
    <recommendedName>
        <fullName evidence="1">Methyltransferase type 11 domain-containing protein</fullName>
    </recommendedName>
</protein>
<sequence>MLEIGFSWGETTSELQSIYPASNIIAVDVDFKSISEGPPLNDRACFLVADGYNPPYLPEIFDTVFCMSDLYYEFKAKKAQAEQYLKSVDTQVKDSGYLLISGRAIDAVIFIRQGDVFVPTYYNPQLSDFSNLTVSDITPNMSLSDYSIQFISTSNLFDVNNVGV</sequence>
<dbReference type="STRING" id="37625.SAMN05660420_01455"/>
<dbReference type="RefSeq" id="WP_092346201.1">
    <property type="nucleotide sequence ID" value="NZ_FNQN01000003.1"/>
</dbReference>
<dbReference type="AlphaFoldDB" id="A0A1H3YZE7"/>
<dbReference type="EMBL" id="FNQN01000003">
    <property type="protein sequence ID" value="SEA16797.1"/>
    <property type="molecule type" value="Genomic_DNA"/>
</dbReference>
<reference evidence="2 3" key="1">
    <citation type="submission" date="2016-10" db="EMBL/GenBank/DDBJ databases">
        <authorList>
            <person name="de Groot N.N."/>
        </authorList>
    </citation>
    <scope>NUCLEOTIDE SEQUENCE [LARGE SCALE GENOMIC DNA]</scope>
    <source>
        <strain evidence="2 3">DSM 7343</strain>
    </source>
</reference>
<dbReference type="Pfam" id="PF08241">
    <property type="entry name" value="Methyltransf_11"/>
    <property type="match status" value="1"/>
</dbReference>
<feature type="domain" description="Methyltransferase type 11" evidence="1">
    <location>
        <begin position="2"/>
        <end position="100"/>
    </location>
</feature>
<proteinExistence type="predicted"/>